<dbReference type="EMBL" id="BPVZ01000015">
    <property type="protein sequence ID" value="GKU99925.1"/>
    <property type="molecule type" value="Genomic_DNA"/>
</dbReference>
<dbReference type="Proteomes" id="UP001054252">
    <property type="component" value="Unassembled WGS sequence"/>
</dbReference>
<comment type="caution">
    <text evidence="3">The sequence shown here is derived from an EMBL/GenBank/DDBJ whole genome shotgun (WGS) entry which is preliminary data.</text>
</comment>
<evidence type="ECO:0000313" key="3">
    <source>
        <dbReference type="EMBL" id="GKU99925.1"/>
    </source>
</evidence>
<gene>
    <name evidence="3" type="ORF">SLEP1_g12702</name>
</gene>
<organism evidence="3 4">
    <name type="scientific">Rubroshorea leprosula</name>
    <dbReference type="NCBI Taxonomy" id="152421"/>
    <lineage>
        <taxon>Eukaryota</taxon>
        <taxon>Viridiplantae</taxon>
        <taxon>Streptophyta</taxon>
        <taxon>Embryophyta</taxon>
        <taxon>Tracheophyta</taxon>
        <taxon>Spermatophyta</taxon>
        <taxon>Magnoliopsida</taxon>
        <taxon>eudicotyledons</taxon>
        <taxon>Gunneridae</taxon>
        <taxon>Pentapetalae</taxon>
        <taxon>rosids</taxon>
        <taxon>malvids</taxon>
        <taxon>Malvales</taxon>
        <taxon>Dipterocarpaceae</taxon>
        <taxon>Rubroshorea</taxon>
    </lineage>
</organism>
<evidence type="ECO:0008006" key="5">
    <source>
        <dbReference type="Google" id="ProtNLM"/>
    </source>
</evidence>
<evidence type="ECO:0000256" key="1">
    <source>
        <dbReference type="SAM" id="Coils"/>
    </source>
</evidence>
<dbReference type="AlphaFoldDB" id="A0AAV5IMT8"/>
<proteinExistence type="predicted"/>
<feature type="coiled-coil region" evidence="1">
    <location>
        <begin position="124"/>
        <end position="218"/>
    </location>
</feature>
<accession>A0AAV5IMT8</accession>
<keyword evidence="1" id="KW-0175">Coiled coil</keyword>
<evidence type="ECO:0000313" key="4">
    <source>
        <dbReference type="Proteomes" id="UP001054252"/>
    </source>
</evidence>
<reference evidence="3 4" key="1">
    <citation type="journal article" date="2021" name="Commun. Biol.">
        <title>The genome of Shorea leprosula (Dipterocarpaceae) highlights the ecological relevance of drought in aseasonal tropical rainforests.</title>
        <authorList>
            <person name="Ng K.K.S."/>
            <person name="Kobayashi M.J."/>
            <person name="Fawcett J.A."/>
            <person name="Hatakeyama M."/>
            <person name="Paape T."/>
            <person name="Ng C.H."/>
            <person name="Ang C.C."/>
            <person name="Tnah L.H."/>
            <person name="Lee C.T."/>
            <person name="Nishiyama T."/>
            <person name="Sese J."/>
            <person name="O'Brien M.J."/>
            <person name="Copetti D."/>
            <person name="Mohd Noor M.I."/>
            <person name="Ong R.C."/>
            <person name="Putra M."/>
            <person name="Sireger I.Z."/>
            <person name="Indrioko S."/>
            <person name="Kosugi Y."/>
            <person name="Izuno A."/>
            <person name="Isagi Y."/>
            <person name="Lee S.L."/>
            <person name="Shimizu K.K."/>
        </authorList>
    </citation>
    <scope>NUCLEOTIDE SEQUENCE [LARGE SCALE GENOMIC DNA]</scope>
    <source>
        <strain evidence="3">214</strain>
    </source>
</reference>
<feature type="compositionally biased region" description="Basic and acidic residues" evidence="2">
    <location>
        <begin position="101"/>
        <end position="119"/>
    </location>
</feature>
<name>A0AAV5IMT8_9ROSI</name>
<evidence type="ECO:0000256" key="2">
    <source>
        <dbReference type="SAM" id="MobiDB-lite"/>
    </source>
</evidence>
<protein>
    <recommendedName>
        <fullName evidence="5">BZIP domain-containing protein</fullName>
    </recommendedName>
</protein>
<sequence length="312" mass="36346">MENSEYSESEEFWSLWLFKDYILETLPISETICQPLIPIRSSEQTLLTTGESQPLLLPEQFVRETYHQISPVVSQPLTSIQGVDEQTLLMAGESQPPQGKPAKEKNIVGETREAERRARKREIDKQYRQRLKQTQQEVKIENEKLALANKQLKFENRQLKGEIQEKEQEIEQLKKENQEREQQWESNLKKCADGFEQLQRETHEKEQILKSMQESETRWKSMLDKMAAEANDKLLKSRSCSCSCGQQCKTDAIETEDLQINSELAQIRNERDNLKKQETGKLFQVGETFLHFTCRGTVATCCPKRQPVICTF</sequence>
<keyword evidence="4" id="KW-1185">Reference proteome</keyword>
<feature type="region of interest" description="Disordered" evidence="2">
    <location>
        <begin position="92"/>
        <end position="119"/>
    </location>
</feature>